<evidence type="ECO:0000256" key="10">
    <source>
        <dbReference type="ARBA" id="ARBA00052812"/>
    </source>
</evidence>
<accession>A0A3Q2QJJ7</accession>
<dbReference type="CDD" id="cd07962">
    <property type="entry name" value="Anticodon_Ia_Val"/>
    <property type="match status" value="1"/>
</dbReference>
<proteinExistence type="inferred from homology"/>
<dbReference type="EC" id="6.1.1.9" evidence="2"/>
<evidence type="ECO:0000256" key="9">
    <source>
        <dbReference type="ARBA" id="ARBA00029936"/>
    </source>
</evidence>
<comment type="similarity">
    <text evidence="1 11">Belongs to the class-I aminoacyl-tRNA synthetase family.</text>
</comment>
<dbReference type="Gene3D" id="1.10.730.10">
    <property type="entry name" value="Isoleucyl-tRNA Synthetase, Domain 1"/>
    <property type="match status" value="1"/>
</dbReference>
<dbReference type="Gene3D" id="3.40.50.620">
    <property type="entry name" value="HUPs"/>
    <property type="match status" value="2"/>
</dbReference>
<dbReference type="FunFam" id="1.10.730.10:FF:000015">
    <property type="entry name" value="Valine--tRNA ligase"/>
    <property type="match status" value="1"/>
</dbReference>
<dbReference type="SUPFAM" id="SSF46589">
    <property type="entry name" value="tRNA-binding arm"/>
    <property type="match status" value="1"/>
</dbReference>
<dbReference type="InterPro" id="IPR013155">
    <property type="entry name" value="M/V/L/I-tRNA-synth_anticd-bd"/>
</dbReference>
<dbReference type="SUPFAM" id="SSF50677">
    <property type="entry name" value="ValRS/IleRS/LeuRS editing domain"/>
    <property type="match status" value="1"/>
</dbReference>
<dbReference type="GO" id="GO:0006438">
    <property type="term" value="P:valyl-tRNA aminoacylation"/>
    <property type="evidence" value="ECO:0007669"/>
    <property type="project" value="InterPro"/>
</dbReference>
<dbReference type="PROSITE" id="PS00178">
    <property type="entry name" value="AA_TRNA_LIGASE_I"/>
    <property type="match status" value="1"/>
</dbReference>
<evidence type="ECO:0000313" key="16">
    <source>
        <dbReference type="Proteomes" id="UP000265000"/>
    </source>
</evidence>
<keyword evidence="12" id="KW-0175">Coiled coil</keyword>
<dbReference type="Pfam" id="PF10458">
    <property type="entry name" value="Val_tRNA-synt_C"/>
    <property type="match status" value="1"/>
</dbReference>
<sequence length="1211" mass="137048">MATLYVSPHPDDFRSLLALIAAEFSPSPRPRIVTEDPPAALKARSRPALVLAAAGDGDSVLSGASAVAWYLAVQGKRAGVDPKQQSQVWQWLSFADNELTPVSCAVVFPLMRSSRAELMRVLKVLDQALAPRTYLVGESVTLADVAVAAAVLLPFKYVRALEPSDRKAVTNVTRWFTTCVNQPQFLKVLGEVALCEKVGPVTAAPKTEAQLKKEAKKKEKLEKFQQKKEMEAKKKTQPPAEAREKTTFYQFNVISALPDAYSPQYVEAAWYSWWEKQGFFKPEYGRESISKPNPRGIFMMCIPPPNVTGSLHLGHALTNAIQDCLTRWHRMRGETTLWNPGCDHAGIATQVVVEKKLKRERGLSRHDLGRENFIQEVWKWKNEKGDRIYHQLKKLGSSLDWDRACFTMDQKLSYAVQEAFIRMHDEGVIYRSKRLVNWSCTLNSAISDIEVDKKELSGRTLLPVPGYKEKVEFGVLVSAAEQMILEVIVATTRIETMLGDTAVAVHPADPRYQHLKGKMVLHPFCERKMPIVFDDFVDMNFGTGAVKITPAHDHNDYEVGERHNLAFINILDENGLLINVPPPFLGMKRFEARTAVLQALKDRGQFKEIKDNPMVVPVCSRSKDIVEPLLKPQWYVNCRDMGKQAADVVREGRLKIIPEHHLKTWFNWMDNIRDWCISRQLWWGHRIPAYFVTVNDPAVKPGEDMDGHYWVSGRSEEEAKEKAAKRFNVSVDKISLRQDEDVLDTWFSSGIFPFSIFGWPNEDLSVFYPGTLLETGHDILFFWVARMVMMGLKLTGKLPFKEVYLHAVVRDAHGRKMSKSLGNVIDPLDVIAGISLEGLHAQLIDSNLDPVEVEKAKQGQKSDYPSGIPECGTDALRFALCAYTSQGRDINLDVNRILGYRYFCNKLWNAVKFAMKTLGDKFVPSEKAQLSGEESVSDRWILSRLCAAVALCDVGFKAYDFPAITTAVYNFWLYELCDVYLVGTALVSEVCRQTLYTCLDAGLRLLSPIMPFVTEELYQRLPRRKPATDPPSVCVTPYPDTAEFCWNSEEVDRDMEFIMTVVKTVRSLRADYNLTKTRADCYLQCIDAATVALVQKYSLQIQTLSYSQAVIPLTSNQPVPEGCAVAIASDRCTVNLMLKGLIDVEKEVTKLMTKKGDLEKQMEKLREKLAKNDYKEKVPAKVQEQDAEKLRQSQTELEKVKEAIENFRKMM</sequence>
<dbReference type="CDD" id="cd00817">
    <property type="entry name" value="ValRS_core"/>
    <property type="match status" value="1"/>
</dbReference>
<organism evidence="15 16">
    <name type="scientific">Fundulus heteroclitus</name>
    <name type="common">Killifish</name>
    <name type="synonym">Mummichog</name>
    <dbReference type="NCBI Taxonomy" id="8078"/>
    <lineage>
        <taxon>Eukaryota</taxon>
        <taxon>Metazoa</taxon>
        <taxon>Chordata</taxon>
        <taxon>Craniata</taxon>
        <taxon>Vertebrata</taxon>
        <taxon>Euteleostomi</taxon>
        <taxon>Actinopterygii</taxon>
        <taxon>Neopterygii</taxon>
        <taxon>Teleostei</taxon>
        <taxon>Neoteleostei</taxon>
        <taxon>Acanthomorphata</taxon>
        <taxon>Ovalentaria</taxon>
        <taxon>Atherinomorphae</taxon>
        <taxon>Cyprinodontiformes</taxon>
        <taxon>Fundulidae</taxon>
        <taxon>Fundulus</taxon>
    </lineage>
</organism>
<dbReference type="InterPro" id="IPR002300">
    <property type="entry name" value="aa-tRNA-synth_Ia"/>
</dbReference>
<dbReference type="AlphaFoldDB" id="A0A3Q2QJJ7"/>
<dbReference type="Gene3D" id="1.10.287.380">
    <property type="entry name" value="Valyl-tRNA synthetase, C-terminal domain"/>
    <property type="match status" value="1"/>
</dbReference>
<protein>
    <recommendedName>
        <fullName evidence="8">Valine--tRNA ligase</fullName>
        <ecNumber evidence="2">6.1.1.9</ecNumber>
    </recommendedName>
    <alternativeName>
        <fullName evidence="9">Valyl-tRNA synthetase</fullName>
    </alternativeName>
</protein>
<dbReference type="Pfam" id="PF00133">
    <property type="entry name" value="tRNA-synt_1"/>
    <property type="match status" value="1"/>
</dbReference>
<feature type="region of interest" description="Disordered" evidence="13">
    <location>
        <begin position="215"/>
        <end position="241"/>
    </location>
</feature>
<dbReference type="GO" id="GO:0005524">
    <property type="term" value="F:ATP binding"/>
    <property type="evidence" value="ECO:0007669"/>
    <property type="project" value="UniProtKB-KW"/>
</dbReference>
<dbReference type="FunFam" id="1.10.287.380:FF:000002">
    <property type="entry name" value="Valine--tRNA ligase"/>
    <property type="match status" value="1"/>
</dbReference>
<dbReference type="NCBIfam" id="TIGR00422">
    <property type="entry name" value="valS"/>
    <property type="match status" value="1"/>
</dbReference>
<dbReference type="SUPFAM" id="SSF52374">
    <property type="entry name" value="Nucleotidylyl transferase"/>
    <property type="match status" value="1"/>
</dbReference>
<dbReference type="InterPro" id="IPR002303">
    <property type="entry name" value="Valyl-tRNA_ligase"/>
</dbReference>
<dbReference type="InterPro" id="IPR010987">
    <property type="entry name" value="Glutathione-S-Trfase_C-like"/>
</dbReference>
<dbReference type="GeneTree" id="ENSGT00940000157775"/>
<keyword evidence="16" id="KW-1185">Reference proteome</keyword>
<evidence type="ECO:0000256" key="4">
    <source>
        <dbReference type="ARBA" id="ARBA00022741"/>
    </source>
</evidence>
<dbReference type="Ensembl" id="ENSFHET00000000804.1">
    <property type="protein sequence ID" value="ENSFHEP00000027179.1"/>
    <property type="gene ID" value="ENSFHEG00000010672.1"/>
</dbReference>
<dbReference type="InterPro" id="IPR010978">
    <property type="entry name" value="tRNA-bd_arm"/>
</dbReference>
<evidence type="ECO:0000256" key="6">
    <source>
        <dbReference type="ARBA" id="ARBA00022917"/>
    </source>
</evidence>
<comment type="catalytic activity">
    <reaction evidence="10">
        <text>tRNA(Val) + L-valine + ATP = L-valyl-tRNA(Val) + AMP + diphosphate</text>
        <dbReference type="Rhea" id="RHEA:10704"/>
        <dbReference type="Rhea" id="RHEA-COMP:9672"/>
        <dbReference type="Rhea" id="RHEA-COMP:9708"/>
        <dbReference type="ChEBI" id="CHEBI:30616"/>
        <dbReference type="ChEBI" id="CHEBI:33019"/>
        <dbReference type="ChEBI" id="CHEBI:57762"/>
        <dbReference type="ChEBI" id="CHEBI:78442"/>
        <dbReference type="ChEBI" id="CHEBI:78537"/>
        <dbReference type="ChEBI" id="CHEBI:456215"/>
        <dbReference type="EC" id="6.1.1.9"/>
    </reaction>
    <physiologicalReaction direction="left-to-right" evidence="10">
        <dbReference type="Rhea" id="RHEA:10705"/>
    </physiologicalReaction>
</comment>
<keyword evidence="4 11" id="KW-0547">Nucleotide-binding</keyword>
<dbReference type="PRINTS" id="PR00986">
    <property type="entry name" value="TRNASYNTHVAL"/>
</dbReference>
<dbReference type="FunFam" id="3.90.740.10:FF:000005">
    <property type="entry name" value="Valine--tRNA ligase, mitochondrial"/>
    <property type="match status" value="1"/>
</dbReference>
<dbReference type="PANTHER" id="PTHR11946:SF109">
    <property type="entry name" value="VALINE--TRNA LIGASE"/>
    <property type="match status" value="1"/>
</dbReference>
<feature type="compositionally biased region" description="Basic and acidic residues" evidence="13">
    <location>
        <begin position="215"/>
        <end position="234"/>
    </location>
</feature>
<dbReference type="InterPro" id="IPR037118">
    <property type="entry name" value="Val-tRNA_synth_C_sf"/>
</dbReference>
<keyword evidence="5 11" id="KW-0067">ATP-binding</keyword>
<dbReference type="InterPro" id="IPR033705">
    <property type="entry name" value="Anticodon_Ia_Val"/>
</dbReference>
<evidence type="ECO:0000313" key="15">
    <source>
        <dbReference type="Ensembl" id="ENSFHEP00000027179.1"/>
    </source>
</evidence>
<evidence type="ECO:0000256" key="5">
    <source>
        <dbReference type="ARBA" id="ARBA00022840"/>
    </source>
</evidence>
<evidence type="ECO:0000256" key="13">
    <source>
        <dbReference type="SAM" id="MobiDB-lite"/>
    </source>
</evidence>
<name>A0A3Q2QJJ7_FUNHE</name>
<dbReference type="GO" id="GO:0004832">
    <property type="term" value="F:valine-tRNA ligase activity"/>
    <property type="evidence" value="ECO:0007669"/>
    <property type="project" value="UniProtKB-EC"/>
</dbReference>
<keyword evidence="7 11" id="KW-0030">Aminoacyl-tRNA synthetase</keyword>
<dbReference type="Proteomes" id="UP000265000">
    <property type="component" value="Unplaced"/>
</dbReference>
<evidence type="ECO:0000256" key="1">
    <source>
        <dbReference type="ARBA" id="ARBA00005594"/>
    </source>
</evidence>
<dbReference type="Gene3D" id="1.20.1050.10">
    <property type="match status" value="1"/>
</dbReference>
<dbReference type="GO" id="GO:0002161">
    <property type="term" value="F:aminoacyl-tRNA deacylase activity"/>
    <property type="evidence" value="ECO:0007669"/>
    <property type="project" value="InterPro"/>
</dbReference>
<keyword evidence="3 11" id="KW-0436">Ligase</keyword>
<dbReference type="Pfam" id="PF00043">
    <property type="entry name" value="GST_C"/>
    <property type="match status" value="1"/>
</dbReference>
<dbReference type="SUPFAM" id="SSF47323">
    <property type="entry name" value="Anticodon-binding domain of a subclass of class I aminoacyl-tRNA synthetases"/>
    <property type="match status" value="1"/>
</dbReference>
<evidence type="ECO:0000259" key="14">
    <source>
        <dbReference type="PROSITE" id="PS50405"/>
    </source>
</evidence>
<dbReference type="HAMAP" id="MF_02004">
    <property type="entry name" value="Val_tRNA_synth_type1"/>
    <property type="match status" value="1"/>
</dbReference>
<evidence type="ECO:0000256" key="7">
    <source>
        <dbReference type="ARBA" id="ARBA00023146"/>
    </source>
</evidence>
<dbReference type="InterPro" id="IPR036282">
    <property type="entry name" value="Glutathione-S-Trfase_C_sf"/>
</dbReference>
<evidence type="ECO:0000256" key="2">
    <source>
        <dbReference type="ARBA" id="ARBA00013169"/>
    </source>
</evidence>
<dbReference type="InterPro" id="IPR004046">
    <property type="entry name" value="GST_C"/>
</dbReference>
<feature type="domain" description="GST C-terminal" evidence="14">
    <location>
        <begin position="81"/>
        <end position="201"/>
    </location>
</feature>
<evidence type="ECO:0000256" key="8">
    <source>
        <dbReference type="ARBA" id="ARBA00024407"/>
    </source>
</evidence>
<dbReference type="FunFam" id="3.40.50.620:FF:000119">
    <property type="entry name" value="Putative valine--tRNA ligase-like"/>
    <property type="match status" value="1"/>
</dbReference>
<reference evidence="15" key="1">
    <citation type="submission" date="2025-08" db="UniProtKB">
        <authorList>
            <consortium name="Ensembl"/>
        </authorList>
    </citation>
    <scope>IDENTIFICATION</scope>
</reference>
<dbReference type="PANTHER" id="PTHR11946">
    <property type="entry name" value="VALYL-TRNA SYNTHETASES"/>
    <property type="match status" value="1"/>
</dbReference>
<dbReference type="NCBIfam" id="NF004349">
    <property type="entry name" value="PRK05729.1"/>
    <property type="match status" value="1"/>
</dbReference>
<dbReference type="InterPro" id="IPR009008">
    <property type="entry name" value="Val/Leu/Ile-tRNA-synth_edit"/>
</dbReference>
<dbReference type="InterPro" id="IPR001412">
    <property type="entry name" value="aa-tRNA-synth_I_CS"/>
</dbReference>
<dbReference type="Pfam" id="PF08264">
    <property type="entry name" value="Anticodon_1"/>
    <property type="match status" value="1"/>
</dbReference>
<dbReference type="FunFam" id="1.20.1050.10:FF:000006">
    <property type="entry name" value="Elongation factor 1 gamma"/>
    <property type="match status" value="1"/>
</dbReference>
<evidence type="ECO:0000256" key="11">
    <source>
        <dbReference type="RuleBase" id="RU363035"/>
    </source>
</evidence>
<dbReference type="InterPro" id="IPR014729">
    <property type="entry name" value="Rossmann-like_a/b/a_fold"/>
</dbReference>
<keyword evidence="6 11" id="KW-0648">Protein biosynthesis</keyword>
<dbReference type="SUPFAM" id="SSF47616">
    <property type="entry name" value="GST C-terminal domain-like"/>
    <property type="match status" value="1"/>
</dbReference>
<dbReference type="InterPro" id="IPR009080">
    <property type="entry name" value="tRNAsynth_Ia_anticodon-bd"/>
</dbReference>
<evidence type="ECO:0000256" key="12">
    <source>
        <dbReference type="SAM" id="Coils"/>
    </source>
</evidence>
<dbReference type="InterPro" id="IPR019499">
    <property type="entry name" value="Val-tRNA_synth_tRNA-bd"/>
</dbReference>
<reference evidence="15" key="2">
    <citation type="submission" date="2025-09" db="UniProtKB">
        <authorList>
            <consortium name="Ensembl"/>
        </authorList>
    </citation>
    <scope>IDENTIFICATION</scope>
</reference>
<dbReference type="PROSITE" id="PS50405">
    <property type="entry name" value="GST_CTER"/>
    <property type="match status" value="1"/>
</dbReference>
<feature type="coiled-coil region" evidence="12">
    <location>
        <begin position="1141"/>
        <end position="1210"/>
    </location>
</feature>
<dbReference type="FunFam" id="3.40.50.620:FF:000066">
    <property type="entry name" value="valine--tRNA ligase, mitochondrial"/>
    <property type="match status" value="1"/>
</dbReference>
<dbReference type="GO" id="GO:0005829">
    <property type="term" value="C:cytosol"/>
    <property type="evidence" value="ECO:0007669"/>
    <property type="project" value="TreeGrafter"/>
</dbReference>
<evidence type="ECO:0000256" key="3">
    <source>
        <dbReference type="ARBA" id="ARBA00022598"/>
    </source>
</evidence>